<keyword evidence="4 10" id="KW-0808">Transferase</keyword>
<feature type="transmembrane region" description="Helical" evidence="8">
    <location>
        <begin position="366"/>
        <end position="385"/>
    </location>
</feature>
<dbReference type="RefSeq" id="WP_308983802.1">
    <property type="nucleotide sequence ID" value="NZ_JARXIC010000003.1"/>
</dbReference>
<dbReference type="GO" id="GO:0016757">
    <property type="term" value="F:glycosyltransferase activity"/>
    <property type="evidence" value="ECO:0007669"/>
    <property type="project" value="UniProtKB-KW"/>
</dbReference>
<feature type="domain" description="Glycosyltransferase RgtA/B/C/D-like" evidence="9">
    <location>
        <begin position="98"/>
        <end position="216"/>
    </location>
</feature>
<sequence>MSDALYENVNHSHWRKASMVLFAVLILIGIFTVRDYGLTWDEGFRFGGGDSALSYYNDLFAGKDPGVRQSSYPSFFDLPLAWAHQQFPDWGTRSQKGHIWSLCFGLLGFLSVWRLTARMGGERAGFWALLFLATLPRYYGHMFFNPKDIPLAGTYAFGVWALVALFSRLPRPQWKWVIWIGAAAGMAMSCRIAGFLILVYFGGFVGLYLLLEYLRRKRDWASLAGDLFYWAVRGLVAGLVGFAILYVFWPSLHSNPVDAASGSVEKVQNYGWDGVVLMDGHFWQATDLPFYYLPYWIIRTTPEHLLLLMLGGIVLGLSHVYVWIRRQCFPYSTIFFSGAILLFSGVFPLLYIIWKDPVLYDGMRHVIFVMPPLVAVAALTFEWCLRCCERKWSRSLGFVLQSAALLAVGLVAVDMWALHPYQYVYFNSVSGGLSGASGRDETDYWGLTHKEAGEWLNQYVEQIEPAGERTFKVHQRYSRWMLEEALDPEHFEMWKPREGADFFVSITRFNLHVSYPEGKLLHIVERQGVPLCYVYLLNPALESMGGYGE</sequence>
<feature type="transmembrane region" description="Helical" evidence="8">
    <location>
        <begin position="331"/>
        <end position="354"/>
    </location>
</feature>
<dbReference type="EC" id="2.4.-.-" evidence="10"/>
<feature type="transmembrane region" description="Helical" evidence="8">
    <location>
        <begin position="305"/>
        <end position="324"/>
    </location>
</feature>
<feature type="transmembrane region" description="Helical" evidence="8">
    <location>
        <begin position="99"/>
        <end position="117"/>
    </location>
</feature>
<evidence type="ECO:0000256" key="1">
    <source>
        <dbReference type="ARBA" id="ARBA00004651"/>
    </source>
</evidence>
<evidence type="ECO:0000313" key="11">
    <source>
        <dbReference type="Proteomes" id="UP001243717"/>
    </source>
</evidence>
<dbReference type="PANTHER" id="PTHR33908">
    <property type="entry name" value="MANNOSYLTRANSFERASE YKCB-RELATED"/>
    <property type="match status" value="1"/>
</dbReference>
<dbReference type="InterPro" id="IPR050297">
    <property type="entry name" value="LipidA_mod_glycosyltrf_83"/>
</dbReference>
<evidence type="ECO:0000256" key="2">
    <source>
        <dbReference type="ARBA" id="ARBA00022475"/>
    </source>
</evidence>
<evidence type="ECO:0000256" key="6">
    <source>
        <dbReference type="ARBA" id="ARBA00022989"/>
    </source>
</evidence>
<gene>
    <name evidence="10" type="ORF">QEH59_02600</name>
</gene>
<feature type="transmembrane region" description="Helical" evidence="8">
    <location>
        <begin position="123"/>
        <end position="140"/>
    </location>
</feature>
<proteinExistence type="predicted"/>
<reference evidence="10 11" key="1">
    <citation type="submission" date="2023-04" db="EMBL/GenBank/DDBJ databases">
        <title>A novel bacteria isolated from coastal sediment.</title>
        <authorList>
            <person name="Liu X.-J."/>
            <person name="Du Z.-J."/>
        </authorList>
    </citation>
    <scope>NUCLEOTIDE SEQUENCE [LARGE SCALE GENOMIC DNA]</scope>
    <source>
        <strain evidence="10 11">SDUM461004</strain>
    </source>
</reference>
<evidence type="ECO:0000259" key="9">
    <source>
        <dbReference type="Pfam" id="PF13231"/>
    </source>
</evidence>
<evidence type="ECO:0000256" key="7">
    <source>
        <dbReference type="ARBA" id="ARBA00023136"/>
    </source>
</evidence>
<keyword evidence="3 10" id="KW-0328">Glycosyltransferase</keyword>
<evidence type="ECO:0000256" key="5">
    <source>
        <dbReference type="ARBA" id="ARBA00022692"/>
    </source>
</evidence>
<comment type="caution">
    <text evidence="10">The sequence shown here is derived from an EMBL/GenBank/DDBJ whole genome shotgun (WGS) entry which is preliminary data.</text>
</comment>
<keyword evidence="5 8" id="KW-0812">Transmembrane</keyword>
<dbReference type="EMBL" id="JARXIC010000003">
    <property type="protein sequence ID" value="MDQ8193298.1"/>
    <property type="molecule type" value="Genomic_DNA"/>
</dbReference>
<name>A0ABU1AI39_9BACT</name>
<dbReference type="Proteomes" id="UP001243717">
    <property type="component" value="Unassembled WGS sequence"/>
</dbReference>
<evidence type="ECO:0000313" key="10">
    <source>
        <dbReference type="EMBL" id="MDQ8193298.1"/>
    </source>
</evidence>
<feature type="transmembrane region" description="Helical" evidence="8">
    <location>
        <begin position="20"/>
        <end position="37"/>
    </location>
</feature>
<accession>A0ABU1AI39</accession>
<dbReference type="InterPro" id="IPR038731">
    <property type="entry name" value="RgtA/B/C-like"/>
</dbReference>
<evidence type="ECO:0000256" key="4">
    <source>
        <dbReference type="ARBA" id="ARBA00022679"/>
    </source>
</evidence>
<comment type="subcellular location">
    <subcellularLocation>
        <location evidence="1">Cell membrane</location>
        <topology evidence="1">Multi-pass membrane protein</topology>
    </subcellularLocation>
</comment>
<evidence type="ECO:0000256" key="8">
    <source>
        <dbReference type="SAM" id="Phobius"/>
    </source>
</evidence>
<feature type="transmembrane region" description="Helical" evidence="8">
    <location>
        <begin position="230"/>
        <end position="249"/>
    </location>
</feature>
<feature type="transmembrane region" description="Helical" evidence="8">
    <location>
        <begin position="397"/>
        <end position="418"/>
    </location>
</feature>
<keyword evidence="11" id="KW-1185">Reference proteome</keyword>
<keyword evidence="6 8" id="KW-1133">Transmembrane helix</keyword>
<dbReference type="PANTHER" id="PTHR33908:SF11">
    <property type="entry name" value="MEMBRANE PROTEIN"/>
    <property type="match status" value="1"/>
</dbReference>
<dbReference type="Pfam" id="PF13231">
    <property type="entry name" value="PMT_2"/>
    <property type="match status" value="1"/>
</dbReference>
<protein>
    <submittedName>
        <fullName evidence="10">Glycosyltransferase family 39 protein</fullName>
        <ecNumber evidence="10">2.4.-.-</ecNumber>
    </submittedName>
</protein>
<organism evidence="10 11">
    <name type="scientific">Thalassobacterium sedimentorum</name>
    <dbReference type="NCBI Taxonomy" id="3041258"/>
    <lineage>
        <taxon>Bacteria</taxon>
        <taxon>Pseudomonadati</taxon>
        <taxon>Verrucomicrobiota</taxon>
        <taxon>Opitutia</taxon>
        <taxon>Puniceicoccales</taxon>
        <taxon>Coraliomargaritaceae</taxon>
        <taxon>Thalassobacterium</taxon>
    </lineage>
</organism>
<evidence type="ECO:0000256" key="3">
    <source>
        <dbReference type="ARBA" id="ARBA00022676"/>
    </source>
</evidence>
<keyword evidence="7 8" id="KW-0472">Membrane</keyword>
<feature type="transmembrane region" description="Helical" evidence="8">
    <location>
        <begin position="176"/>
        <end position="209"/>
    </location>
</feature>
<keyword evidence="2" id="KW-1003">Cell membrane</keyword>